<dbReference type="InterPro" id="IPR011762">
    <property type="entry name" value="COA_CT_N"/>
</dbReference>
<reference evidence="10 11" key="1">
    <citation type="journal article" date="2020" name="Genomics">
        <title>Complete, high-quality genomes from long-read metagenomic sequencing of two wolf lichen thalli reveals enigmatic genome architecture.</title>
        <authorList>
            <person name="McKenzie S.K."/>
            <person name="Walston R.F."/>
            <person name="Allen J.L."/>
        </authorList>
    </citation>
    <scope>NUCLEOTIDE SEQUENCE [LARGE SCALE GENOMIC DNA]</scope>
    <source>
        <strain evidence="10">WasteWater1</strain>
    </source>
</reference>
<dbReference type="GeneID" id="59337918"/>
<dbReference type="SUPFAM" id="SSF52096">
    <property type="entry name" value="ClpP/crotonase"/>
    <property type="match status" value="2"/>
</dbReference>
<dbReference type="RefSeq" id="XP_037154232.1">
    <property type="nucleotide sequence ID" value="XM_037300384.1"/>
</dbReference>
<dbReference type="PANTHER" id="PTHR22855">
    <property type="entry name" value="ACETYL, PROPIONYL, PYRUVATE, AND GLUTACONYL CARBOXYLASE-RELATED"/>
    <property type="match status" value="1"/>
</dbReference>
<evidence type="ECO:0000313" key="11">
    <source>
        <dbReference type="Proteomes" id="UP000593566"/>
    </source>
</evidence>
<evidence type="ECO:0000256" key="3">
    <source>
        <dbReference type="ARBA" id="ARBA00026116"/>
    </source>
</evidence>
<dbReference type="Proteomes" id="UP000593566">
    <property type="component" value="Unassembled WGS sequence"/>
</dbReference>
<dbReference type="GO" id="GO:0006552">
    <property type="term" value="P:L-leucine catabolic process"/>
    <property type="evidence" value="ECO:0007669"/>
    <property type="project" value="UniProtKB-UniPathway"/>
</dbReference>
<evidence type="ECO:0000256" key="6">
    <source>
        <dbReference type="ARBA" id="ARBA00052347"/>
    </source>
</evidence>
<protein>
    <recommendedName>
        <fullName evidence="3">methylcrotonoyl-CoA carboxylase</fullName>
        <ecNumber evidence="3">6.4.1.4</ecNumber>
    </recommendedName>
    <alternativeName>
        <fullName evidence="5">3-methylcrotonyl-CoA carboxylase 2</fullName>
    </alternativeName>
    <alternativeName>
        <fullName evidence="4">3-methylcrotonyl-CoA:carbon dioxide ligase subunit beta</fullName>
    </alternativeName>
</protein>
<dbReference type="AlphaFoldDB" id="A0A8H6CL54"/>
<feature type="region of interest" description="Disordered" evidence="7">
    <location>
        <begin position="196"/>
        <end position="226"/>
    </location>
</feature>
<feature type="domain" description="CoA carboxyltransferase C-terminal" evidence="9">
    <location>
        <begin position="685"/>
        <end position="926"/>
    </location>
</feature>
<dbReference type="GO" id="GO:0004485">
    <property type="term" value="F:methylcrotonoyl-CoA carboxylase activity"/>
    <property type="evidence" value="ECO:0007669"/>
    <property type="project" value="UniProtKB-EC"/>
</dbReference>
<comment type="pathway">
    <text evidence="2">Amino-acid degradation; L-leucine degradation; (S)-3-hydroxy-3-methylglutaryl-CoA from 3-isovaleryl-CoA: step 2/3.</text>
</comment>
<dbReference type="InterPro" id="IPR045190">
    <property type="entry name" value="MCCB/AccD1-like"/>
</dbReference>
<dbReference type="PANTHER" id="PTHR22855:SF13">
    <property type="entry name" value="METHYLCROTONOYL-COA CARBOXYLASE BETA CHAIN, MITOCHONDRIAL"/>
    <property type="match status" value="1"/>
</dbReference>
<evidence type="ECO:0000256" key="7">
    <source>
        <dbReference type="SAM" id="MobiDB-lite"/>
    </source>
</evidence>
<dbReference type="FunFam" id="3.90.226.10:FF:000004">
    <property type="entry name" value="Methylcrotonoyl-CoA carboxylase beta chain"/>
    <property type="match status" value="1"/>
</dbReference>
<sequence length="926" mass="98836">MGIIVSIPQIEGLRTVLPLSSTTCSTSYAFDPAQTSDFAVSTRNFDNSNIESTLVVTVAAAQTGEVPSADGTDVIWVRPSDFTETVTTYLSTETVTSTISSTKLITATAKVVASNCPTTTATTSDTIKLTALTKVYTSETVGTPAHSSPPPVSSDYGIPSSSGLPENGAHVIQTYISILSNPRADISSGYGTSSYSRLPGSGALSPQSSLSRFVTRSTKSRSSTFVSGSEASTLHSVIAAISNKHPPVSKKPPVATVRYTHPTRATSMSQLDRGSLTVRGHGVAYGEADYTLSSKGPSVDVTYHATVTGTEKPSTIPGPIYWHHTTTLTKTEDVTTTTVYTSAITNHTIRAQLFLLLAHQQSPIQILPQMILAQKTAYWNTLRRQRRAIATHTYKHHATAISILPTNVDKSSAQYQKNDQHMGEVMARMQELHKKIEGGGSAKAREKHIARGKMLPRDRVTALTDVGSSFLELSALAGHEVYPGDDVPAGGIITGVGSVQGVQCMIVANDSTVKGGTYYPITVKKHLRAQAIAQENRLPCIYLVDSGGANLPHQADVFPDRDHFGRIFYNQARMSSMNIPQISVVMGPCTAGGAYVPAMSDESIIVENQGTIFLAGPPLVKAATGEIVTAEELGGGKLHSEVSGVTDYLAVDDAHALVLARRSVGNLNCPRTKNKVVVFKEPLYDPEELAGIVGTNLKTQIPAHEIIARIVDGSEFAEFKRDYGTTLVTGFARIYGQQVGIIANNGILFSESSLKGAHFIQLCCQRNIPLVFLQNISGFMVGKDAEAGGIAKNGAKLVTAVACADVPKFTVVVGSSAGAGNYGMCGRAYSPRFLWMWPNAKIGVMGPQQLSSVMEAVGKTVDPELKDRIERESDAVFSSARLWDDGVIPPAHTRRVLGLGLRAAMGAEGVGWEGQREGSRFGLFRM</sequence>
<dbReference type="GO" id="GO:1905202">
    <property type="term" value="C:methylcrotonoyl-CoA carboxylase complex"/>
    <property type="evidence" value="ECO:0007669"/>
    <property type="project" value="TreeGrafter"/>
</dbReference>
<dbReference type="InterPro" id="IPR011763">
    <property type="entry name" value="COA_CT_C"/>
</dbReference>
<dbReference type="EC" id="6.4.1.4" evidence="3"/>
<keyword evidence="11" id="KW-1185">Reference proteome</keyword>
<comment type="similarity">
    <text evidence="1">Belongs to the AccD/PCCB family.</text>
</comment>
<evidence type="ECO:0000256" key="2">
    <source>
        <dbReference type="ARBA" id="ARBA00025711"/>
    </source>
</evidence>
<dbReference type="EMBL" id="JACCJB010000007">
    <property type="protein sequence ID" value="KAF6225523.1"/>
    <property type="molecule type" value="Genomic_DNA"/>
</dbReference>
<proteinExistence type="inferred from homology"/>
<evidence type="ECO:0000259" key="8">
    <source>
        <dbReference type="PROSITE" id="PS50980"/>
    </source>
</evidence>
<dbReference type="InterPro" id="IPR034733">
    <property type="entry name" value="AcCoA_carboxyl_beta"/>
</dbReference>
<dbReference type="UniPathway" id="UPA00363">
    <property type="reaction ID" value="UER00861"/>
</dbReference>
<organism evidence="10 11">
    <name type="scientific">Letharia lupina</name>
    <dbReference type="NCBI Taxonomy" id="560253"/>
    <lineage>
        <taxon>Eukaryota</taxon>
        <taxon>Fungi</taxon>
        <taxon>Dikarya</taxon>
        <taxon>Ascomycota</taxon>
        <taxon>Pezizomycotina</taxon>
        <taxon>Lecanoromycetes</taxon>
        <taxon>OSLEUM clade</taxon>
        <taxon>Lecanoromycetidae</taxon>
        <taxon>Lecanorales</taxon>
        <taxon>Lecanorineae</taxon>
        <taxon>Parmeliaceae</taxon>
        <taxon>Letharia</taxon>
    </lineage>
</organism>
<dbReference type="PROSITE" id="PS50980">
    <property type="entry name" value="COA_CT_NTER"/>
    <property type="match status" value="1"/>
</dbReference>
<gene>
    <name evidence="10" type="ORF">HO133_009523</name>
</gene>
<evidence type="ECO:0000313" key="10">
    <source>
        <dbReference type="EMBL" id="KAF6225523.1"/>
    </source>
</evidence>
<evidence type="ECO:0000259" key="9">
    <source>
        <dbReference type="PROSITE" id="PS50989"/>
    </source>
</evidence>
<dbReference type="FunFam" id="3.90.226.10:FF:000007">
    <property type="entry name" value="Methylcrotonoyl-CoA carboxylase subunit beta"/>
    <property type="match status" value="1"/>
</dbReference>
<evidence type="ECO:0000256" key="1">
    <source>
        <dbReference type="ARBA" id="ARBA00006102"/>
    </source>
</evidence>
<dbReference type="Pfam" id="PF01039">
    <property type="entry name" value="Carboxyl_trans"/>
    <property type="match status" value="1"/>
</dbReference>
<feature type="region of interest" description="Disordered" evidence="7">
    <location>
        <begin position="139"/>
        <end position="161"/>
    </location>
</feature>
<comment type="catalytic activity">
    <reaction evidence="6">
        <text>3-methylbut-2-enoyl-CoA + hydrogencarbonate + ATP = 3-methyl-(2E)-glutaconyl-CoA + ADP + phosphate + H(+)</text>
        <dbReference type="Rhea" id="RHEA:13589"/>
        <dbReference type="ChEBI" id="CHEBI:15378"/>
        <dbReference type="ChEBI" id="CHEBI:17544"/>
        <dbReference type="ChEBI" id="CHEBI:30616"/>
        <dbReference type="ChEBI" id="CHEBI:43474"/>
        <dbReference type="ChEBI" id="CHEBI:57344"/>
        <dbReference type="ChEBI" id="CHEBI:57346"/>
        <dbReference type="ChEBI" id="CHEBI:456216"/>
        <dbReference type="EC" id="6.4.1.4"/>
    </reaction>
</comment>
<name>A0A8H6CL54_9LECA</name>
<accession>A0A8H6CL54</accession>
<evidence type="ECO:0000256" key="4">
    <source>
        <dbReference type="ARBA" id="ARBA00031237"/>
    </source>
</evidence>
<comment type="caution">
    <text evidence="10">The sequence shown here is derived from an EMBL/GenBank/DDBJ whole genome shotgun (WGS) entry which is preliminary data.</text>
</comment>
<dbReference type="GO" id="GO:0005739">
    <property type="term" value="C:mitochondrion"/>
    <property type="evidence" value="ECO:0007669"/>
    <property type="project" value="TreeGrafter"/>
</dbReference>
<dbReference type="InterPro" id="IPR029045">
    <property type="entry name" value="ClpP/crotonase-like_dom_sf"/>
</dbReference>
<feature type="compositionally biased region" description="Polar residues" evidence="7">
    <location>
        <begin position="204"/>
        <end position="226"/>
    </location>
</feature>
<dbReference type="Gene3D" id="3.90.226.10">
    <property type="entry name" value="2-enoyl-CoA Hydratase, Chain A, domain 1"/>
    <property type="match status" value="2"/>
</dbReference>
<dbReference type="PROSITE" id="PS50989">
    <property type="entry name" value="COA_CT_CTER"/>
    <property type="match status" value="1"/>
</dbReference>
<feature type="domain" description="CoA carboxyltransferase N-terminal" evidence="8">
    <location>
        <begin position="422"/>
        <end position="679"/>
    </location>
</feature>
<evidence type="ECO:0000256" key="5">
    <source>
        <dbReference type="ARBA" id="ARBA00031404"/>
    </source>
</evidence>